<dbReference type="RefSeq" id="WP_065971441.1">
    <property type="nucleotide sequence ID" value="NZ_CP080624.1"/>
</dbReference>
<organism evidence="1 2">
    <name type="scientific">Acidiferrobacter thiooxydans</name>
    <dbReference type="NCBI Taxonomy" id="163359"/>
    <lineage>
        <taxon>Bacteria</taxon>
        <taxon>Pseudomonadati</taxon>
        <taxon>Pseudomonadota</taxon>
        <taxon>Gammaproteobacteria</taxon>
        <taxon>Acidiferrobacterales</taxon>
        <taxon>Acidiferrobacteraceae</taxon>
        <taxon>Acidiferrobacter</taxon>
    </lineage>
</organism>
<reference evidence="1 2" key="1">
    <citation type="submission" date="2018-02" db="EMBL/GenBank/DDBJ databases">
        <title>Insights into the biology of acidophilic members of the Acidiferrobacteraceae family derived from comparative genomic analyses.</title>
        <authorList>
            <person name="Issotta F."/>
            <person name="Thyssen C."/>
            <person name="Mena C."/>
            <person name="Moya A."/>
            <person name="Bellenberg S."/>
            <person name="Sproer C."/>
            <person name="Covarrubias P.C."/>
            <person name="Sand W."/>
            <person name="Quatrini R."/>
            <person name="Vera M."/>
        </authorList>
    </citation>
    <scope>NUCLEOTIDE SEQUENCE [LARGE SCALE GENOMIC DNA]</scope>
    <source>
        <strain evidence="2">m-1</strain>
    </source>
</reference>
<gene>
    <name evidence="1" type="ORF">C4900_10000</name>
</gene>
<evidence type="ECO:0000313" key="1">
    <source>
        <dbReference type="EMBL" id="RCN56179.1"/>
    </source>
</evidence>
<evidence type="ECO:0000313" key="2">
    <source>
        <dbReference type="Proteomes" id="UP000253250"/>
    </source>
</evidence>
<dbReference type="OrthoDB" id="5769209at2"/>
<dbReference type="Proteomes" id="UP000253250">
    <property type="component" value="Unassembled WGS sequence"/>
</dbReference>
<sequence>MAKIRSNEAWQELFAEYEASAESARDFCARHGLRLTYFYRRSLELRGRSASRRGQEVKRGAPPAAFVPVTVTPRGLPAPVGPKPGGPHCVGDTVTLTIGKASLALSSAVPPAWVAALLMALKA</sequence>
<name>A0A1C2FZJ8_9GAMM</name>
<dbReference type="AlphaFoldDB" id="A0A1C2FZJ8"/>
<keyword evidence="2" id="KW-1185">Reference proteome</keyword>
<protein>
    <submittedName>
        <fullName evidence="1">Uncharacterized protein</fullName>
    </submittedName>
</protein>
<accession>A0A1C2FZJ8</accession>
<dbReference type="EMBL" id="PSYR01000002">
    <property type="protein sequence ID" value="RCN56179.1"/>
    <property type="molecule type" value="Genomic_DNA"/>
</dbReference>
<dbReference type="STRING" id="163359.A9R16_15025"/>
<dbReference type="NCBIfam" id="NF047593">
    <property type="entry name" value="IS66_ISAeme5_TnpA"/>
    <property type="match status" value="1"/>
</dbReference>
<comment type="caution">
    <text evidence="1">The sequence shown here is derived from an EMBL/GenBank/DDBJ whole genome shotgun (WGS) entry which is preliminary data.</text>
</comment>
<proteinExistence type="predicted"/>